<dbReference type="PANTHER" id="PTHR33336:SF3">
    <property type="entry name" value="ABM DOMAIN-CONTAINING PROTEIN"/>
    <property type="match status" value="1"/>
</dbReference>
<dbReference type="RefSeq" id="WP_147076738.1">
    <property type="nucleotide sequence ID" value="NZ_BJZT01000006.1"/>
</dbReference>
<keyword evidence="3" id="KW-1185">Reference proteome</keyword>
<accession>A0A512IL39</accession>
<dbReference type="InterPro" id="IPR007138">
    <property type="entry name" value="ABM_dom"/>
</dbReference>
<evidence type="ECO:0000313" key="2">
    <source>
        <dbReference type="EMBL" id="GEO98405.1"/>
    </source>
</evidence>
<dbReference type="PANTHER" id="PTHR33336">
    <property type="entry name" value="QUINOL MONOOXYGENASE YGIN-RELATED"/>
    <property type="match status" value="1"/>
</dbReference>
<dbReference type="InterPro" id="IPR050744">
    <property type="entry name" value="AI-2_Isomerase_LsrG"/>
</dbReference>
<evidence type="ECO:0000313" key="3">
    <source>
        <dbReference type="Proteomes" id="UP000321258"/>
    </source>
</evidence>
<evidence type="ECO:0000259" key="1">
    <source>
        <dbReference type="PROSITE" id="PS51725"/>
    </source>
</evidence>
<dbReference type="EMBL" id="BJZT01000006">
    <property type="protein sequence ID" value="GEO98405.1"/>
    <property type="molecule type" value="Genomic_DNA"/>
</dbReference>
<dbReference type="Pfam" id="PF03992">
    <property type="entry name" value="ABM"/>
    <property type="match status" value="1"/>
</dbReference>
<reference evidence="2 3" key="1">
    <citation type="submission" date="2019-07" db="EMBL/GenBank/DDBJ databases">
        <title>Whole genome shotgun sequence of Methylobacterium haplocladii NBRC 107714.</title>
        <authorList>
            <person name="Hosoyama A."/>
            <person name="Uohara A."/>
            <person name="Ohji S."/>
            <person name="Ichikawa N."/>
        </authorList>
    </citation>
    <scope>NUCLEOTIDE SEQUENCE [LARGE SCALE GENOMIC DNA]</scope>
    <source>
        <strain evidence="2 3">NBRC 107714</strain>
    </source>
</reference>
<protein>
    <submittedName>
        <fullName evidence="2">Antibiotic biosynthesis monooxygenase</fullName>
    </submittedName>
</protein>
<dbReference type="InterPro" id="IPR011008">
    <property type="entry name" value="Dimeric_a/b-barrel"/>
</dbReference>
<dbReference type="Gene3D" id="3.30.70.100">
    <property type="match status" value="1"/>
</dbReference>
<dbReference type="OrthoDB" id="287932at2"/>
<keyword evidence="2" id="KW-0503">Monooxygenase</keyword>
<comment type="caution">
    <text evidence="2">The sequence shown here is derived from an EMBL/GenBank/DDBJ whole genome shotgun (WGS) entry which is preliminary data.</text>
</comment>
<gene>
    <name evidence="2" type="ORF">MHA02_07930</name>
</gene>
<organism evidence="2 3">
    <name type="scientific">Methylobacterium haplocladii</name>
    <dbReference type="NCBI Taxonomy" id="1176176"/>
    <lineage>
        <taxon>Bacteria</taxon>
        <taxon>Pseudomonadati</taxon>
        <taxon>Pseudomonadota</taxon>
        <taxon>Alphaproteobacteria</taxon>
        <taxon>Hyphomicrobiales</taxon>
        <taxon>Methylobacteriaceae</taxon>
        <taxon>Methylobacterium</taxon>
    </lineage>
</organism>
<dbReference type="Proteomes" id="UP000321258">
    <property type="component" value="Unassembled WGS sequence"/>
</dbReference>
<dbReference type="SUPFAM" id="SSF54909">
    <property type="entry name" value="Dimeric alpha+beta barrel"/>
    <property type="match status" value="1"/>
</dbReference>
<feature type="domain" description="ABM" evidence="1">
    <location>
        <begin position="3"/>
        <end position="91"/>
    </location>
</feature>
<dbReference type="PROSITE" id="PS51725">
    <property type="entry name" value="ABM"/>
    <property type="match status" value="1"/>
</dbReference>
<name>A0A512IL39_9HYPH</name>
<dbReference type="AlphaFoldDB" id="A0A512IL39"/>
<proteinExistence type="predicted"/>
<keyword evidence="2" id="KW-0560">Oxidoreductase</keyword>
<dbReference type="GO" id="GO:0004497">
    <property type="term" value="F:monooxygenase activity"/>
    <property type="evidence" value="ECO:0007669"/>
    <property type="project" value="UniProtKB-KW"/>
</dbReference>
<sequence>MSYVAVAEVRVKPEHMDAACAAVLGIVPQTRAEPGCETFLIHRAADGSPRLFLYERWRDAAAFETHHAQEYTRAVYRRYETWLAEPPIITFLDDLADQEPA</sequence>